<proteinExistence type="predicted"/>
<dbReference type="Pfam" id="PF04488">
    <property type="entry name" value="Gly_transf_sug"/>
    <property type="match status" value="1"/>
</dbReference>
<dbReference type="InterPro" id="IPR029044">
    <property type="entry name" value="Nucleotide-diphossugar_trans"/>
</dbReference>
<dbReference type="InterPro" id="IPR002495">
    <property type="entry name" value="Glyco_trans_8"/>
</dbReference>
<dbReference type="EMBL" id="MN739626">
    <property type="protein sequence ID" value="QHT16585.1"/>
    <property type="molecule type" value="Genomic_DNA"/>
</dbReference>
<reference evidence="2" key="1">
    <citation type="journal article" date="2020" name="Nature">
        <title>Giant virus diversity and host interactions through global metagenomics.</title>
        <authorList>
            <person name="Schulz F."/>
            <person name="Roux S."/>
            <person name="Paez-Espino D."/>
            <person name="Jungbluth S."/>
            <person name="Walsh D.A."/>
            <person name="Denef V.J."/>
            <person name="McMahon K.D."/>
            <person name="Konstantinidis K.T."/>
            <person name="Eloe-Fadrosh E.A."/>
            <person name="Kyrpides N.C."/>
            <person name="Woyke T."/>
        </authorList>
    </citation>
    <scope>NUCLEOTIDE SEQUENCE</scope>
    <source>
        <strain evidence="2">GVMAG-M-3300023174-189</strain>
    </source>
</reference>
<dbReference type="AlphaFoldDB" id="A0A6C0DLY6"/>
<organism evidence="2">
    <name type="scientific">viral metagenome</name>
    <dbReference type="NCBI Taxonomy" id="1070528"/>
    <lineage>
        <taxon>unclassified sequences</taxon>
        <taxon>metagenomes</taxon>
        <taxon>organismal metagenomes</taxon>
    </lineage>
</organism>
<dbReference type="Gene3D" id="3.90.550.20">
    <property type="match status" value="1"/>
</dbReference>
<evidence type="ECO:0008006" key="3">
    <source>
        <dbReference type="Google" id="ProtNLM"/>
    </source>
</evidence>
<keyword evidence="1" id="KW-0808">Transferase</keyword>
<evidence type="ECO:0000256" key="1">
    <source>
        <dbReference type="ARBA" id="ARBA00022679"/>
    </source>
</evidence>
<dbReference type="InterPro" id="IPR051706">
    <property type="entry name" value="Glycosyltransferase_domain"/>
</dbReference>
<dbReference type="GO" id="GO:0000030">
    <property type="term" value="F:mannosyltransferase activity"/>
    <property type="evidence" value="ECO:0007669"/>
    <property type="project" value="TreeGrafter"/>
</dbReference>
<dbReference type="PANTHER" id="PTHR32385:SF15">
    <property type="entry name" value="INOSITOL PHOSPHOCERAMIDE MANNOSYLTRANSFERASE 1"/>
    <property type="match status" value="1"/>
</dbReference>
<dbReference type="Gene3D" id="3.90.550.10">
    <property type="entry name" value="Spore Coat Polysaccharide Biosynthesis Protein SpsA, Chain A"/>
    <property type="match status" value="1"/>
</dbReference>
<dbReference type="InterPro" id="IPR007577">
    <property type="entry name" value="GlycoTrfase_DXD_sugar-bd_CS"/>
</dbReference>
<dbReference type="PANTHER" id="PTHR32385">
    <property type="entry name" value="MANNOSYL PHOSPHORYLINOSITOL CERAMIDE SYNTHASE"/>
    <property type="match status" value="1"/>
</dbReference>
<accession>A0A6C0DLY6</accession>
<dbReference type="GO" id="GO:0016020">
    <property type="term" value="C:membrane"/>
    <property type="evidence" value="ECO:0007669"/>
    <property type="project" value="GOC"/>
</dbReference>
<dbReference type="GO" id="GO:0051999">
    <property type="term" value="P:mannosyl-inositol phosphorylceramide biosynthetic process"/>
    <property type="evidence" value="ECO:0007669"/>
    <property type="project" value="TreeGrafter"/>
</dbReference>
<dbReference type="SUPFAM" id="SSF53448">
    <property type="entry name" value="Nucleotide-diphospho-sugar transferases"/>
    <property type="match status" value="2"/>
</dbReference>
<dbReference type="Pfam" id="PF01501">
    <property type="entry name" value="Glyco_transf_8"/>
    <property type="match status" value="1"/>
</dbReference>
<sequence length="745" mass="86842">MTMKMIPDDWTYRHFFDEDIVHFLKAHPIKEFPEALKIFQDLKKGEHKADFFRYYFLFVKGGVFMDSDAMIYRPIDQIIKDYKFLSVNSGVVPGTIFQGILGAEPRNPLIGKALEFFFKGDFSALDSDYHFLCKELYQLYNEFVQENPGIEGYNLLEESPDPEGDKILDGQKLSFRHFWRNKDEIPLSPEYHKSKNLIYCCVFYNKDYFKLLDLLLKSLRMYSPQDNFDFLVITQKDLEPSAKELGRSLGIDLKTFCLECSTIFQAACSRLFIFDYPQVQEYEKLLYLDTDILIKAPLEPIFDLLNGAKDLLYGIESGTVESLNFGAQFFNFNQIDKSLTGINSGTLLFFNSIQMKSLFQRIRDHVESFTQSGNKPPYCMDQPFINFHSIKDGLYDNCMLNPFVSLFEGNDTVDNYTSSSICHFSFPIGNFGHKFYRMKEFLNKTLLKEINSDAIFELSGRKFSWNSGYIKFTVDLKGFCKLETTWGQGTFSILDTYMVCAQWNNFYHVLKFNKNYTEYISFRTSPRDFEFSKGYLIDSYLNIYGDSHAGLCFKDLQIEHRNLFQFSRTMFRIGRDNHIINFKKDHNSKDRVFCLVYGEVDVRGHIGKQVHYGRHHENVCKELVDAYFLAIKQNITEFKAIIIMAISPPTASNDHEPCNIHSEVTGGPIPFIGTDSDRVIYRNRINELLNEGCSKLGYIFFNPYEPYTRQDGTLKYELSDKCIHVGKNRYILDEFYKVYGSVSSY</sequence>
<evidence type="ECO:0000313" key="2">
    <source>
        <dbReference type="EMBL" id="QHT16585.1"/>
    </source>
</evidence>
<name>A0A6C0DLY6_9ZZZZ</name>
<protein>
    <recommendedName>
        <fullName evidence="3">Glycosyltransferase</fullName>
    </recommendedName>
</protein>